<keyword evidence="2" id="KW-1185">Reference proteome</keyword>
<protein>
    <submittedName>
        <fullName evidence="1">Uncharacterized protein</fullName>
    </submittedName>
</protein>
<evidence type="ECO:0000313" key="2">
    <source>
        <dbReference type="Proteomes" id="UP000521943"/>
    </source>
</evidence>
<evidence type="ECO:0000313" key="1">
    <source>
        <dbReference type="EMBL" id="KAF6746591.1"/>
    </source>
</evidence>
<comment type="caution">
    <text evidence="1">The sequence shown here is derived from an EMBL/GenBank/DDBJ whole genome shotgun (WGS) entry which is preliminary data.</text>
</comment>
<gene>
    <name evidence="1" type="ORF">DFP72DRAFT_855295</name>
</gene>
<dbReference type="AlphaFoldDB" id="A0A8H6HHR6"/>
<name>A0A8H6HHR6_9AGAR</name>
<sequence length="157" mass="17233">MGAWSSLLRTTKSSTFRSWPMNSFALTTTDVPGGVTIDRGYVAQSHGIFALQIWKSDWDTAICIMPPPTTRFPESVPVSREVCLLRDKGIPALEGAVNGLEHPIGASCFASPGARRLRTRWISRIFGNQRWSLEGGGADYFLGFCAPGITARWTLAR</sequence>
<accession>A0A8H6HHR6</accession>
<dbReference type="Proteomes" id="UP000521943">
    <property type="component" value="Unassembled WGS sequence"/>
</dbReference>
<proteinExistence type="predicted"/>
<reference evidence="1 2" key="1">
    <citation type="submission" date="2020-07" db="EMBL/GenBank/DDBJ databases">
        <title>Comparative genomics of pyrophilous fungi reveals a link between fire events and developmental genes.</title>
        <authorList>
            <consortium name="DOE Joint Genome Institute"/>
            <person name="Steindorff A.S."/>
            <person name="Carver A."/>
            <person name="Calhoun S."/>
            <person name="Stillman K."/>
            <person name="Liu H."/>
            <person name="Lipzen A."/>
            <person name="Pangilinan J."/>
            <person name="Labutti K."/>
            <person name="Bruns T.D."/>
            <person name="Grigoriev I.V."/>
        </authorList>
    </citation>
    <scope>NUCLEOTIDE SEQUENCE [LARGE SCALE GENOMIC DNA]</scope>
    <source>
        <strain evidence="1 2">CBS 144469</strain>
    </source>
</reference>
<organism evidence="1 2">
    <name type="scientific">Ephemerocybe angulata</name>
    <dbReference type="NCBI Taxonomy" id="980116"/>
    <lineage>
        <taxon>Eukaryota</taxon>
        <taxon>Fungi</taxon>
        <taxon>Dikarya</taxon>
        <taxon>Basidiomycota</taxon>
        <taxon>Agaricomycotina</taxon>
        <taxon>Agaricomycetes</taxon>
        <taxon>Agaricomycetidae</taxon>
        <taxon>Agaricales</taxon>
        <taxon>Agaricineae</taxon>
        <taxon>Psathyrellaceae</taxon>
        <taxon>Ephemerocybe</taxon>
    </lineage>
</organism>
<dbReference type="EMBL" id="JACGCI010000091">
    <property type="protein sequence ID" value="KAF6746591.1"/>
    <property type="molecule type" value="Genomic_DNA"/>
</dbReference>